<dbReference type="Pfam" id="PF11697">
    <property type="entry name" value="DUF3293"/>
    <property type="match status" value="1"/>
</dbReference>
<dbReference type="EMBL" id="JABEQG010000001">
    <property type="protein sequence ID" value="MBB2154711.1"/>
    <property type="molecule type" value="Genomic_DNA"/>
</dbReference>
<evidence type="ECO:0000313" key="1">
    <source>
        <dbReference type="EMBL" id="MBB2154711.1"/>
    </source>
</evidence>
<organism evidence="1 2">
    <name type="scientific">Gluconacetobacter diazotrophicus</name>
    <name type="common">Acetobacter diazotrophicus</name>
    <dbReference type="NCBI Taxonomy" id="33996"/>
    <lineage>
        <taxon>Bacteria</taxon>
        <taxon>Pseudomonadati</taxon>
        <taxon>Pseudomonadota</taxon>
        <taxon>Alphaproteobacteria</taxon>
        <taxon>Acetobacterales</taxon>
        <taxon>Acetobacteraceae</taxon>
        <taxon>Gluconacetobacter</taxon>
    </lineage>
</organism>
<reference evidence="1 2" key="1">
    <citation type="submission" date="2020-04" db="EMBL/GenBank/DDBJ databases">
        <title>Description of novel Gluconacetobacter.</title>
        <authorList>
            <person name="Sombolestani A."/>
        </authorList>
    </citation>
    <scope>NUCLEOTIDE SEQUENCE [LARGE SCALE GENOMIC DNA]</scope>
    <source>
        <strain evidence="1 2">LMG 7603</strain>
    </source>
</reference>
<protein>
    <submittedName>
        <fullName evidence="1">DUF3293 domain-containing protein</fullName>
    </submittedName>
</protein>
<evidence type="ECO:0000313" key="2">
    <source>
        <dbReference type="Proteomes" id="UP000550787"/>
    </source>
</evidence>
<dbReference type="AlphaFoldDB" id="A0A7W4I3E6"/>
<comment type="caution">
    <text evidence="1">The sequence shown here is derived from an EMBL/GenBank/DDBJ whole genome shotgun (WGS) entry which is preliminary data.</text>
</comment>
<proteinExistence type="predicted"/>
<dbReference type="InterPro" id="IPR021710">
    <property type="entry name" value="DUF3293"/>
</dbReference>
<sequence>MTGLRPVDPATARAYRLSLYRAGGLSVRTGRRPVPDDDAGAWWRRGDILFISASNPGGGRRPDGWNHRMMRHLAASLPGVTLHAGEGRLGRWSEPLFAVALPLARGQVVARRFRQNAILLVRNGRPARLLFLAPVLTPRSG</sequence>
<dbReference type="RefSeq" id="WP_012553220.1">
    <property type="nucleotide sequence ID" value="NZ_JABEQG010000001.1"/>
</dbReference>
<name>A0A7W4I3E6_GLUDI</name>
<gene>
    <name evidence="1" type="ORF">HLH33_00035</name>
</gene>
<dbReference type="Proteomes" id="UP000550787">
    <property type="component" value="Unassembled WGS sequence"/>
</dbReference>
<accession>A0A7W4I3E6</accession>